<keyword evidence="3" id="KW-0862">Zinc</keyword>
<dbReference type="NCBIfam" id="TIGR00167">
    <property type="entry name" value="cbbA"/>
    <property type="match status" value="1"/>
</dbReference>
<dbReference type="CDD" id="cd00947">
    <property type="entry name" value="TBP_aldolase_IIB"/>
    <property type="match status" value="1"/>
</dbReference>
<evidence type="ECO:0000256" key="3">
    <source>
        <dbReference type="ARBA" id="ARBA00022833"/>
    </source>
</evidence>
<dbReference type="NCBIfam" id="TIGR01859">
    <property type="entry name" value="fruc_bis_ald"/>
    <property type="match status" value="1"/>
</dbReference>
<evidence type="ECO:0000256" key="4">
    <source>
        <dbReference type="ARBA" id="ARBA00023239"/>
    </source>
</evidence>
<evidence type="ECO:0000256" key="2">
    <source>
        <dbReference type="ARBA" id="ARBA00022723"/>
    </source>
</evidence>
<protein>
    <submittedName>
        <fullName evidence="5">Class II fructose-1,6-bisphosphate aldolase</fullName>
        <ecNumber evidence="5">4.1.2.13</ecNumber>
    </submittedName>
</protein>
<dbReference type="EC" id="4.1.2.13" evidence="5"/>
<accession>A0ABZ2RX18</accession>
<dbReference type="EMBL" id="CP148067">
    <property type="protein sequence ID" value="WXL29361.1"/>
    <property type="molecule type" value="Genomic_DNA"/>
</dbReference>
<sequence>MIITNNLVNAKELVNKAKKAKYAVPHININSLLWAKNVLEAAQEENSPVIIGASVGAIKYMGGFSTVANGVISLVNDLKITVPVALHLDHGNYDSCFKAIEAGFTSVMFDGSSMSFDENYSKTAEIVKYAKDYDVSVEAEVGSIGGQEDDMIFIGELARSEEALKMQNLGIDFLAAGIGNIHGPYPENWKSLNFDKLKELNKILKIGLVLHGGSGIPKDQIKKAIKNGVSKINVNTELQLVFCDGLKEFILSGKVNEGKNYDPRKLLKDGFGNIKKTVKEIIREFGSSNKA</sequence>
<dbReference type="PIRSF" id="PIRSF001359">
    <property type="entry name" value="F_bP_aldolase_II"/>
    <property type="match status" value="1"/>
</dbReference>
<dbReference type="SUPFAM" id="SSF51569">
    <property type="entry name" value="Aldolase"/>
    <property type="match status" value="1"/>
</dbReference>
<keyword evidence="4 5" id="KW-0456">Lyase</keyword>
<dbReference type="PANTHER" id="PTHR30304">
    <property type="entry name" value="D-TAGATOSE-1,6-BISPHOSPHATE ALDOLASE"/>
    <property type="match status" value="1"/>
</dbReference>
<name>A0ABZ2RX18_9BACT</name>
<dbReference type="Proteomes" id="UP001477443">
    <property type="component" value="Chromosome"/>
</dbReference>
<organism evidence="5 6">
    <name type="scientific">Mycoplasmopsis felifaucium</name>
    <dbReference type="NCBI Taxonomy" id="35768"/>
    <lineage>
        <taxon>Bacteria</taxon>
        <taxon>Bacillati</taxon>
        <taxon>Mycoplasmatota</taxon>
        <taxon>Mycoplasmoidales</taxon>
        <taxon>Metamycoplasmataceae</taxon>
        <taxon>Mycoplasmopsis</taxon>
    </lineage>
</organism>
<dbReference type="PROSITE" id="PS00806">
    <property type="entry name" value="ALDOLASE_CLASS_II_2"/>
    <property type="match status" value="1"/>
</dbReference>
<comment type="cofactor">
    <cofactor evidence="1">
        <name>Zn(2+)</name>
        <dbReference type="ChEBI" id="CHEBI:29105"/>
    </cofactor>
</comment>
<keyword evidence="6" id="KW-1185">Reference proteome</keyword>
<dbReference type="Pfam" id="PF01116">
    <property type="entry name" value="F_bP_aldolase"/>
    <property type="match status" value="1"/>
</dbReference>
<evidence type="ECO:0000313" key="6">
    <source>
        <dbReference type="Proteomes" id="UP001477443"/>
    </source>
</evidence>
<evidence type="ECO:0000313" key="5">
    <source>
        <dbReference type="EMBL" id="WXL29361.1"/>
    </source>
</evidence>
<proteinExistence type="predicted"/>
<dbReference type="InterPro" id="IPR011289">
    <property type="entry name" value="Fruc_bis_ald_class-2"/>
</dbReference>
<gene>
    <name evidence="5" type="primary">fba</name>
    <name evidence="5" type="ORF">WG617_00665</name>
</gene>
<dbReference type="InterPro" id="IPR050246">
    <property type="entry name" value="Class_II_FBP_aldolase"/>
</dbReference>
<dbReference type="PANTHER" id="PTHR30304:SF0">
    <property type="entry name" value="D-TAGATOSE-1,6-BISPHOSPHATE ALDOLASE SUBUNIT GATY-RELATED"/>
    <property type="match status" value="1"/>
</dbReference>
<dbReference type="InterPro" id="IPR000771">
    <property type="entry name" value="FBA_II"/>
</dbReference>
<keyword evidence="2" id="KW-0479">Metal-binding</keyword>
<dbReference type="RefSeq" id="WP_338822976.1">
    <property type="nucleotide sequence ID" value="NZ_CP148067.1"/>
</dbReference>
<dbReference type="InterPro" id="IPR013785">
    <property type="entry name" value="Aldolase_TIM"/>
</dbReference>
<dbReference type="Gene3D" id="3.20.20.70">
    <property type="entry name" value="Aldolase class I"/>
    <property type="match status" value="1"/>
</dbReference>
<evidence type="ECO:0000256" key="1">
    <source>
        <dbReference type="ARBA" id="ARBA00001947"/>
    </source>
</evidence>
<dbReference type="GO" id="GO:0004332">
    <property type="term" value="F:fructose-bisphosphate aldolase activity"/>
    <property type="evidence" value="ECO:0007669"/>
    <property type="project" value="UniProtKB-EC"/>
</dbReference>
<reference evidence="5" key="1">
    <citation type="submission" date="2024-03" db="EMBL/GenBank/DDBJ databases">
        <title>Complete genome sequence of Mycoplasma felifaucium Z921 isolated from the trachea of a cheetah.</title>
        <authorList>
            <person name="Spergser J."/>
        </authorList>
    </citation>
    <scope>NUCLEOTIDE SEQUENCE [LARGE SCALE GENOMIC DNA]</scope>
    <source>
        <strain evidence="5">Z921</strain>
    </source>
</reference>